<sequence>MKLMVPTLLAIFFFIPGCTEQEVQPSPYEDYIVTFMNVVDDSNKLLNQYHKHLDSLYTQKIDQTGFGKQVSELVPQSNELVQSLDNQIYNLSPPIYNFHRELIGLINRQHLLLVNSVDAAFQDKEANKELFSNEFQEIKQEHTVLIEQLRMITTGTLEE</sequence>
<reference evidence="1" key="1">
    <citation type="submission" date="2022-05" db="EMBL/GenBank/DDBJ databases">
        <title>Comparative Genomics of Spacecraft Associated Microbes.</title>
        <authorList>
            <person name="Tran M.T."/>
            <person name="Wright A."/>
            <person name="Seuylemezian A."/>
            <person name="Eisen J."/>
            <person name="Coil D."/>
        </authorList>
    </citation>
    <scope>NUCLEOTIDE SEQUENCE</scope>
    <source>
        <strain evidence="1">214.1.1</strain>
    </source>
</reference>
<evidence type="ECO:0000313" key="2">
    <source>
        <dbReference type="Proteomes" id="UP001139179"/>
    </source>
</evidence>
<keyword evidence="2" id="KW-1185">Reference proteome</keyword>
<name>A0A9X2DSM1_9BACI</name>
<protein>
    <submittedName>
        <fullName evidence="1">Uncharacterized protein</fullName>
    </submittedName>
</protein>
<comment type="caution">
    <text evidence="1">The sequence shown here is derived from an EMBL/GenBank/DDBJ whole genome shotgun (WGS) entry which is preliminary data.</text>
</comment>
<dbReference type="RefSeq" id="WP_251224174.1">
    <property type="nucleotide sequence ID" value="NZ_JAMBOL010000015.1"/>
</dbReference>
<dbReference type="EMBL" id="JAMBOL010000015">
    <property type="protein sequence ID" value="MCM3715425.1"/>
    <property type="molecule type" value="Genomic_DNA"/>
</dbReference>
<dbReference type="AlphaFoldDB" id="A0A9X2DSM1"/>
<accession>A0A9X2DSM1</accession>
<organism evidence="1 2">
    <name type="scientific">Halalkalibacter oceani</name>
    <dbReference type="NCBI Taxonomy" id="1653776"/>
    <lineage>
        <taxon>Bacteria</taxon>
        <taxon>Bacillati</taxon>
        <taxon>Bacillota</taxon>
        <taxon>Bacilli</taxon>
        <taxon>Bacillales</taxon>
        <taxon>Bacillaceae</taxon>
        <taxon>Halalkalibacter</taxon>
    </lineage>
</organism>
<proteinExistence type="predicted"/>
<dbReference type="Proteomes" id="UP001139179">
    <property type="component" value="Unassembled WGS sequence"/>
</dbReference>
<gene>
    <name evidence="1" type="ORF">M3202_15240</name>
</gene>
<evidence type="ECO:0000313" key="1">
    <source>
        <dbReference type="EMBL" id="MCM3715425.1"/>
    </source>
</evidence>